<accession>A0A7C8ZKR3</accession>
<evidence type="ECO:0000313" key="1">
    <source>
        <dbReference type="EMBL" id="MBA4644791.1"/>
    </source>
</evidence>
<organism evidence="1">
    <name type="scientific">Opuntia streptacantha</name>
    <name type="common">Prickly pear cactus</name>
    <name type="synonym">Opuntia cardona</name>
    <dbReference type="NCBI Taxonomy" id="393608"/>
    <lineage>
        <taxon>Eukaryota</taxon>
        <taxon>Viridiplantae</taxon>
        <taxon>Streptophyta</taxon>
        <taxon>Embryophyta</taxon>
        <taxon>Tracheophyta</taxon>
        <taxon>Spermatophyta</taxon>
        <taxon>Magnoliopsida</taxon>
        <taxon>eudicotyledons</taxon>
        <taxon>Gunneridae</taxon>
        <taxon>Pentapetalae</taxon>
        <taxon>Caryophyllales</taxon>
        <taxon>Cactineae</taxon>
        <taxon>Cactaceae</taxon>
        <taxon>Opuntioideae</taxon>
        <taxon>Opuntia</taxon>
    </lineage>
</organism>
<dbReference type="AlphaFoldDB" id="A0A7C8ZKR3"/>
<reference evidence="1" key="1">
    <citation type="journal article" date="2013" name="J. Plant Res.">
        <title>Effect of fungi and light on seed germination of three Opuntia species from semiarid lands of central Mexico.</title>
        <authorList>
            <person name="Delgado-Sanchez P."/>
            <person name="Jimenez-Bremont J.F."/>
            <person name="Guerrero-Gonzalez Mde L."/>
            <person name="Flores J."/>
        </authorList>
    </citation>
    <scope>NUCLEOTIDE SEQUENCE</scope>
    <source>
        <tissue evidence="1">Cladode</tissue>
    </source>
</reference>
<reference evidence="1" key="2">
    <citation type="submission" date="2020-07" db="EMBL/GenBank/DDBJ databases">
        <authorList>
            <person name="Vera ALvarez R."/>
            <person name="Arias-Moreno D.M."/>
            <person name="Jimenez-Jacinto V."/>
            <person name="Jimenez-Bremont J.F."/>
            <person name="Swaminathan K."/>
            <person name="Moose S.P."/>
            <person name="Guerrero-Gonzalez M.L."/>
            <person name="Marino-Ramirez L."/>
            <person name="Landsman D."/>
            <person name="Rodriguez-Kessler M."/>
            <person name="Delgado-Sanchez P."/>
        </authorList>
    </citation>
    <scope>NUCLEOTIDE SEQUENCE</scope>
    <source>
        <tissue evidence="1">Cladode</tissue>
    </source>
</reference>
<protein>
    <submittedName>
        <fullName evidence="1">Uncharacterized protein</fullName>
    </submittedName>
</protein>
<name>A0A7C8ZKR3_OPUST</name>
<sequence>MVSIMLKLSGAYLQNPSILIFFSLTRGTKHRAHSFGIRPTSPPLFVENLTISEQAPACFPLPNAFPADGKLSLFFGNANSTSSPVLILRPLEVDIPEISAYPTNHHSPPLGTQSISLSLC</sequence>
<dbReference type="EMBL" id="GISG01139829">
    <property type="protein sequence ID" value="MBA4644791.1"/>
    <property type="molecule type" value="Transcribed_RNA"/>
</dbReference>
<proteinExistence type="predicted"/>